<evidence type="ECO:0000256" key="1">
    <source>
        <dbReference type="SAM" id="MobiDB-lite"/>
    </source>
</evidence>
<feature type="transmembrane region" description="Helical" evidence="2">
    <location>
        <begin position="82"/>
        <end position="101"/>
    </location>
</feature>
<gene>
    <name evidence="3" type="ORF">P4O66_005495</name>
</gene>
<evidence type="ECO:0000313" key="3">
    <source>
        <dbReference type="EMBL" id="KAK1800465.1"/>
    </source>
</evidence>
<keyword evidence="2" id="KW-0812">Transmembrane</keyword>
<feature type="region of interest" description="Disordered" evidence="1">
    <location>
        <begin position="1"/>
        <end position="22"/>
    </location>
</feature>
<proteinExistence type="predicted"/>
<dbReference type="EMBL" id="JAROKS010000010">
    <property type="protein sequence ID" value="KAK1800465.1"/>
    <property type="molecule type" value="Genomic_DNA"/>
</dbReference>
<organism evidence="3 4">
    <name type="scientific">Electrophorus voltai</name>
    <dbReference type="NCBI Taxonomy" id="2609070"/>
    <lineage>
        <taxon>Eukaryota</taxon>
        <taxon>Metazoa</taxon>
        <taxon>Chordata</taxon>
        <taxon>Craniata</taxon>
        <taxon>Vertebrata</taxon>
        <taxon>Euteleostomi</taxon>
        <taxon>Actinopterygii</taxon>
        <taxon>Neopterygii</taxon>
        <taxon>Teleostei</taxon>
        <taxon>Ostariophysi</taxon>
        <taxon>Gymnotiformes</taxon>
        <taxon>Gymnotoidei</taxon>
        <taxon>Gymnotidae</taxon>
        <taxon>Electrophorus</taxon>
    </lineage>
</organism>
<reference evidence="3" key="1">
    <citation type="submission" date="2023-03" db="EMBL/GenBank/DDBJ databases">
        <title>Electrophorus voltai genome.</title>
        <authorList>
            <person name="Bian C."/>
        </authorList>
    </citation>
    <scope>NUCLEOTIDE SEQUENCE</scope>
    <source>
        <strain evidence="3">CB-2022</strain>
        <tissue evidence="3">Muscle</tissue>
    </source>
</reference>
<protein>
    <submittedName>
        <fullName evidence="3">Uncharacterized protein</fullName>
    </submittedName>
</protein>
<dbReference type="Proteomes" id="UP001239994">
    <property type="component" value="Unassembled WGS sequence"/>
</dbReference>
<accession>A0AAD8ZN40</accession>
<keyword evidence="2" id="KW-1133">Transmembrane helix</keyword>
<evidence type="ECO:0000313" key="4">
    <source>
        <dbReference type="Proteomes" id="UP001239994"/>
    </source>
</evidence>
<dbReference type="AlphaFoldDB" id="A0AAD8ZN40"/>
<name>A0AAD8ZN40_9TELE</name>
<keyword evidence="2" id="KW-0472">Membrane</keyword>
<comment type="caution">
    <text evidence="3">The sequence shown here is derived from an EMBL/GenBank/DDBJ whole genome shotgun (WGS) entry which is preliminary data.</text>
</comment>
<keyword evidence="4" id="KW-1185">Reference proteome</keyword>
<evidence type="ECO:0000256" key="2">
    <source>
        <dbReference type="SAM" id="Phobius"/>
    </source>
</evidence>
<sequence length="102" mass="11530">MCCKTNMTHQKRRRPYPRTNHSQKGTNTVYSVLLGEHKAQVMERSSGRPVKTPAGHVYEVPVVWNSSANPNYRFVDVELLQAFKPLIVTCYVVVVLMGVLGN</sequence>